<organism evidence="1 2">
    <name type="scientific">Zosterops borbonicus</name>
    <dbReference type="NCBI Taxonomy" id="364589"/>
    <lineage>
        <taxon>Eukaryota</taxon>
        <taxon>Metazoa</taxon>
        <taxon>Chordata</taxon>
        <taxon>Craniata</taxon>
        <taxon>Vertebrata</taxon>
        <taxon>Euteleostomi</taxon>
        <taxon>Archelosauria</taxon>
        <taxon>Archosauria</taxon>
        <taxon>Dinosauria</taxon>
        <taxon>Saurischia</taxon>
        <taxon>Theropoda</taxon>
        <taxon>Coelurosauria</taxon>
        <taxon>Aves</taxon>
        <taxon>Neognathae</taxon>
        <taxon>Neoaves</taxon>
        <taxon>Telluraves</taxon>
        <taxon>Australaves</taxon>
        <taxon>Passeriformes</taxon>
        <taxon>Sylvioidea</taxon>
        <taxon>Zosteropidae</taxon>
        <taxon>Zosterops</taxon>
    </lineage>
</organism>
<reference evidence="1" key="1">
    <citation type="submission" date="2019-04" db="EMBL/GenBank/DDBJ databases">
        <title>Genome assembly of Zosterops borbonicus 15179.</title>
        <authorList>
            <person name="Leroy T."/>
            <person name="Anselmetti Y."/>
            <person name="Tilak M.-K."/>
            <person name="Nabholz B."/>
        </authorList>
    </citation>
    <scope>NUCLEOTIDE SEQUENCE</scope>
    <source>
        <strain evidence="1">HGM_15179</strain>
        <tissue evidence="1">Muscle</tissue>
    </source>
</reference>
<comment type="caution">
    <text evidence="1">The sequence shown here is derived from an EMBL/GenBank/DDBJ whole genome shotgun (WGS) entry which is preliminary data.</text>
</comment>
<proteinExistence type="predicted"/>
<dbReference type="AlphaFoldDB" id="A0A8K1GQV1"/>
<evidence type="ECO:0000313" key="2">
    <source>
        <dbReference type="Proteomes" id="UP000796761"/>
    </source>
</evidence>
<dbReference type="Proteomes" id="UP000796761">
    <property type="component" value="Unassembled WGS sequence"/>
</dbReference>
<keyword evidence="2" id="KW-1185">Reference proteome</keyword>
<sequence>MNQPFKGPLINVHQTIKSYQRRLWDSKAHCATVKRQHLQQKRQGQTGNGPFIKSGLLLHGYSRPDINLGGGSGG</sequence>
<name>A0A8K1GQV1_9PASS</name>
<evidence type="ECO:0000313" key="1">
    <source>
        <dbReference type="EMBL" id="TRZ22448.1"/>
    </source>
</evidence>
<dbReference type="EMBL" id="SWJQ01000096">
    <property type="protein sequence ID" value="TRZ22448.1"/>
    <property type="molecule type" value="Genomic_DNA"/>
</dbReference>
<protein>
    <submittedName>
        <fullName evidence="1">Uncharacterized protein</fullName>
    </submittedName>
</protein>
<accession>A0A8K1GQV1</accession>
<gene>
    <name evidence="1" type="ORF">HGM15179_004655</name>
</gene>